<comment type="caution">
    <text evidence="3">The sequence shown here is derived from an EMBL/GenBank/DDBJ whole genome shotgun (WGS) entry which is preliminary data.</text>
</comment>
<name>A0A8H7KA29_AGABI</name>
<keyword evidence="2" id="KW-0472">Membrane</keyword>
<feature type="compositionally biased region" description="Basic residues" evidence="1">
    <location>
        <begin position="1"/>
        <end position="12"/>
    </location>
</feature>
<evidence type="ECO:0000256" key="2">
    <source>
        <dbReference type="SAM" id="Phobius"/>
    </source>
</evidence>
<feature type="transmembrane region" description="Helical" evidence="2">
    <location>
        <begin position="194"/>
        <end position="216"/>
    </location>
</feature>
<dbReference type="EMBL" id="JABXXO010000009">
    <property type="protein sequence ID" value="KAF7770881.1"/>
    <property type="molecule type" value="Genomic_DNA"/>
</dbReference>
<evidence type="ECO:0000256" key="1">
    <source>
        <dbReference type="SAM" id="MobiDB-lite"/>
    </source>
</evidence>
<feature type="compositionally biased region" description="Low complexity" evidence="1">
    <location>
        <begin position="75"/>
        <end position="149"/>
    </location>
</feature>
<feature type="compositionally biased region" description="Gly residues" evidence="1">
    <location>
        <begin position="63"/>
        <end position="74"/>
    </location>
</feature>
<proteinExistence type="predicted"/>
<feature type="compositionally biased region" description="Gly residues" evidence="1">
    <location>
        <begin position="38"/>
        <end position="52"/>
    </location>
</feature>
<accession>A0A8H7KA29</accession>
<feature type="compositionally biased region" description="Pro residues" evidence="1">
    <location>
        <begin position="18"/>
        <end position="35"/>
    </location>
</feature>
<organism evidence="3 4">
    <name type="scientific">Agaricus bisporus var. burnettii</name>
    <dbReference type="NCBI Taxonomy" id="192524"/>
    <lineage>
        <taxon>Eukaryota</taxon>
        <taxon>Fungi</taxon>
        <taxon>Dikarya</taxon>
        <taxon>Basidiomycota</taxon>
        <taxon>Agaricomycotina</taxon>
        <taxon>Agaricomycetes</taxon>
        <taxon>Agaricomycetidae</taxon>
        <taxon>Agaricales</taxon>
        <taxon>Agaricineae</taxon>
        <taxon>Agaricaceae</taxon>
        <taxon>Agaricus</taxon>
    </lineage>
</organism>
<protein>
    <submittedName>
        <fullName evidence="3">Uncharacterized protein</fullName>
    </submittedName>
</protein>
<reference evidence="3 4" key="1">
    <citation type="journal article" name="Sci. Rep.">
        <title>Telomere-to-telomere assembled and centromere annotated genomes of the two main subspecies of the button mushroom Agaricus bisporus reveal especially polymorphic chromosome ends.</title>
        <authorList>
            <person name="Sonnenberg A.S.M."/>
            <person name="Sedaghat-Telgerd N."/>
            <person name="Lavrijssen B."/>
            <person name="Ohm R.A."/>
            <person name="Hendrickx P.M."/>
            <person name="Scholtmeijer K."/>
            <person name="Baars J.J.P."/>
            <person name="van Peer A."/>
        </authorList>
    </citation>
    <scope>NUCLEOTIDE SEQUENCE [LARGE SCALE GENOMIC DNA]</scope>
    <source>
        <strain evidence="3 4">H119_p4</strain>
    </source>
</reference>
<feature type="region of interest" description="Disordered" evidence="1">
    <location>
        <begin position="168"/>
        <end position="189"/>
    </location>
</feature>
<evidence type="ECO:0000313" key="3">
    <source>
        <dbReference type="EMBL" id="KAF7770881.1"/>
    </source>
</evidence>
<dbReference type="Proteomes" id="UP000629468">
    <property type="component" value="Unassembled WGS sequence"/>
</dbReference>
<dbReference type="AlphaFoldDB" id="A0A8H7KA29"/>
<sequence>MTLQRKSHKLIKRQLGPLDPPADSPDAPPDPPAADPPAGGGNGGGNGGGGTPPGRPGDDDGPPRGGGNGNGGDGPTRSASESSSTSSTRPVRPTEPSTTSSTPTTTSRTTPSTTSTSTSTSTTTSSTLTSTSTTPSTTSTTPTSTSTRTFILTAPTQTNTIASPSLAPILTSSTQSPSATASPSSSSGVQVGSIVGGIAGGLVGVAILGFLISFILRRLRKRNRRDTIIGDDFRRSEFLGSNTPTHDPPLQPPSMAQMSRDSIAGGPGMAGQGVFRGGNPMYNGGGASAAYTGRQGVPDWGVSAAGAPASRNDYGQRSADEMDDMSRGIYSAQPQQQMAYNPEAYGSYATYAQDNHVAAGGYQEATREYQGQNTYGPGGYHGQEFGGDVSYGVAVADPGRTSPPTAGTGAYPSALTPALRDQSNATAVRQQNARSVVHDDDVYGGI</sequence>
<evidence type="ECO:0000313" key="4">
    <source>
        <dbReference type="Proteomes" id="UP000629468"/>
    </source>
</evidence>
<gene>
    <name evidence="3" type="ORF">Agabi119p4_6855</name>
</gene>
<keyword evidence="2" id="KW-0812">Transmembrane</keyword>
<feature type="region of interest" description="Disordered" evidence="1">
    <location>
        <begin position="1"/>
        <end position="149"/>
    </location>
</feature>
<keyword evidence="2" id="KW-1133">Transmembrane helix</keyword>
<feature type="compositionally biased region" description="Low complexity" evidence="1">
    <location>
        <begin position="170"/>
        <end position="189"/>
    </location>
</feature>